<organism evidence="3 4">
    <name type="scientific">Cutaneotrichosporon cavernicola</name>
    <dbReference type="NCBI Taxonomy" id="279322"/>
    <lineage>
        <taxon>Eukaryota</taxon>
        <taxon>Fungi</taxon>
        <taxon>Dikarya</taxon>
        <taxon>Basidiomycota</taxon>
        <taxon>Agaricomycotina</taxon>
        <taxon>Tremellomycetes</taxon>
        <taxon>Trichosporonales</taxon>
        <taxon>Trichosporonaceae</taxon>
        <taxon>Cutaneotrichosporon</taxon>
    </lineage>
</organism>
<gene>
    <name evidence="3" type="ORF">CcaverHIS019_0200740</name>
</gene>
<dbReference type="EMBL" id="AP028213">
    <property type="protein sequence ID" value="BEI88712.1"/>
    <property type="molecule type" value="Genomic_DNA"/>
</dbReference>
<dbReference type="KEGG" id="ccac:CcaHIS019_0200740"/>
<keyword evidence="4" id="KW-1185">Reference proteome</keyword>
<feature type="chain" id="PRO_5041363796" evidence="2">
    <location>
        <begin position="17"/>
        <end position="77"/>
    </location>
</feature>
<evidence type="ECO:0000313" key="4">
    <source>
        <dbReference type="Proteomes" id="UP001233271"/>
    </source>
</evidence>
<protein>
    <submittedName>
        <fullName evidence="3">Uncharacterized protein</fullName>
    </submittedName>
</protein>
<reference evidence="3" key="1">
    <citation type="journal article" date="2023" name="BMC Genomics">
        <title>Chromosome-level genome assemblies of Cutaneotrichosporon spp. (Trichosporonales, Basidiomycota) reveal imbalanced evolution between nucleotide sequences and chromosome synteny.</title>
        <authorList>
            <person name="Kobayashi Y."/>
            <person name="Kayamori A."/>
            <person name="Aoki K."/>
            <person name="Shiwa Y."/>
            <person name="Matsutani M."/>
            <person name="Fujita N."/>
            <person name="Sugita T."/>
            <person name="Iwasaki W."/>
            <person name="Tanaka N."/>
            <person name="Takashima M."/>
        </authorList>
    </citation>
    <scope>NUCLEOTIDE SEQUENCE</scope>
    <source>
        <strain evidence="3">HIS019</strain>
    </source>
</reference>
<dbReference type="RefSeq" id="XP_060453978.1">
    <property type="nucleotide sequence ID" value="XM_060597046.1"/>
</dbReference>
<evidence type="ECO:0000256" key="2">
    <source>
        <dbReference type="SAM" id="SignalP"/>
    </source>
</evidence>
<feature type="compositionally biased region" description="Low complexity" evidence="1">
    <location>
        <begin position="24"/>
        <end position="50"/>
    </location>
</feature>
<keyword evidence="2" id="KW-0732">Signal</keyword>
<dbReference type="Proteomes" id="UP001233271">
    <property type="component" value="Chromosome 2"/>
</dbReference>
<evidence type="ECO:0000256" key="1">
    <source>
        <dbReference type="SAM" id="MobiDB-lite"/>
    </source>
</evidence>
<dbReference type="AlphaFoldDB" id="A0AA48I9K6"/>
<dbReference type="GeneID" id="85492583"/>
<name>A0AA48I9K6_9TREE</name>
<accession>A0AA48I9K6</accession>
<sequence length="77" mass="7399">MRLLSILSLFAIGALAHEGHDHSNSTSNSTANSTASGSMSAAVPLSSAPAPTQPSGAERLAAGGVAALVVAAVGMAL</sequence>
<feature type="region of interest" description="Disordered" evidence="1">
    <location>
        <begin position="19"/>
        <end position="57"/>
    </location>
</feature>
<proteinExistence type="predicted"/>
<feature type="signal peptide" evidence="2">
    <location>
        <begin position="1"/>
        <end position="16"/>
    </location>
</feature>
<evidence type="ECO:0000313" key="3">
    <source>
        <dbReference type="EMBL" id="BEI88712.1"/>
    </source>
</evidence>